<evidence type="ECO:0000313" key="2">
    <source>
        <dbReference type="EMBL" id="RLP83355.1"/>
    </source>
</evidence>
<dbReference type="InterPro" id="IPR002018">
    <property type="entry name" value="CarbesteraseB"/>
</dbReference>
<dbReference type="Pfam" id="PF00135">
    <property type="entry name" value="COesterase"/>
    <property type="match status" value="1"/>
</dbReference>
<dbReference type="InterPro" id="IPR050309">
    <property type="entry name" value="Type-B_Carboxylest/Lipase"/>
</dbReference>
<dbReference type="Proteomes" id="UP000269438">
    <property type="component" value="Unassembled WGS sequence"/>
</dbReference>
<keyword evidence="3" id="KW-1185">Reference proteome</keyword>
<dbReference type="SUPFAM" id="SSF53474">
    <property type="entry name" value="alpha/beta-Hydrolases"/>
    <property type="match status" value="1"/>
</dbReference>
<gene>
    <name evidence="2" type="ORF">D9V34_06715</name>
</gene>
<sequence length="441" mass="46768">MLDFTPPCGPITAIVDNDVIRARGIRYATAARFAAPVAAADHTEPFLADTPAPASPQSPAPGLNEVLGAGADPGVQDEDCQRLSITMPLDLLPGEHVPVMVWIHGGSYLTGCGDIAVMDPRPLVAEQRVIVVTVTYRLGILGFLGDPDGDPARPANLGLMDIVTALRWVHRNIAAFGGDTGRITAFGQSAGADAIAHVMALPEAPELFSRAILQSAPFGIRHQRQEMSRALFEATRELTPETPLDELITGQPAVVEVGRGFGLKGAMAFGCQYGLDPLPAEADIEAAWDSTAPKIDVLVGNTAEETRLFISAIPKLARAVATPVVGPLLGRAATNTLTRRVYGAESRSFARRHVAAGGRAHHYVISWSAPGNPLGAAHTIDLPLLFGDEQTWATATLLTGATWSEVETAARRVRRVWGAFARGDDLGEDGELPGILRYARV</sequence>
<accession>A0A3L7ATN3</accession>
<comment type="caution">
    <text evidence="2">The sequence shown here is derived from an EMBL/GenBank/DDBJ whole genome shotgun (WGS) entry which is preliminary data.</text>
</comment>
<dbReference type="EMBL" id="RCUY01000005">
    <property type="protein sequence ID" value="RLP83355.1"/>
    <property type="molecule type" value="Genomic_DNA"/>
</dbReference>
<dbReference type="AlphaFoldDB" id="A0A3L7ATN3"/>
<evidence type="ECO:0000313" key="3">
    <source>
        <dbReference type="Proteomes" id="UP000269438"/>
    </source>
</evidence>
<organism evidence="2 3">
    <name type="scientific">Mycetocola lacteus</name>
    <dbReference type="NCBI Taxonomy" id="76637"/>
    <lineage>
        <taxon>Bacteria</taxon>
        <taxon>Bacillati</taxon>
        <taxon>Actinomycetota</taxon>
        <taxon>Actinomycetes</taxon>
        <taxon>Micrococcales</taxon>
        <taxon>Microbacteriaceae</taxon>
        <taxon>Mycetocola</taxon>
    </lineage>
</organism>
<dbReference type="InterPro" id="IPR029058">
    <property type="entry name" value="AB_hydrolase_fold"/>
</dbReference>
<dbReference type="PANTHER" id="PTHR11559">
    <property type="entry name" value="CARBOXYLESTERASE"/>
    <property type="match status" value="1"/>
</dbReference>
<proteinExistence type="predicted"/>
<dbReference type="OrthoDB" id="3199405at2"/>
<feature type="domain" description="Carboxylesterase type B" evidence="1">
    <location>
        <begin position="23"/>
        <end position="314"/>
    </location>
</feature>
<evidence type="ECO:0000259" key="1">
    <source>
        <dbReference type="Pfam" id="PF00135"/>
    </source>
</evidence>
<protein>
    <submittedName>
        <fullName evidence="2">Carboxylesterase/lipase family protein</fullName>
    </submittedName>
</protein>
<name>A0A3L7ATN3_9MICO</name>
<reference evidence="2 3" key="1">
    <citation type="submission" date="2018-10" db="EMBL/GenBank/DDBJ databases">
        <authorList>
            <person name="Li J."/>
        </authorList>
    </citation>
    <scope>NUCLEOTIDE SEQUENCE [LARGE SCALE GENOMIC DNA]</scope>
    <source>
        <strain evidence="2 3">JCM 11654</strain>
    </source>
</reference>
<dbReference type="Gene3D" id="3.40.50.1820">
    <property type="entry name" value="alpha/beta hydrolase"/>
    <property type="match status" value="1"/>
</dbReference>